<dbReference type="RefSeq" id="WP_188973384.1">
    <property type="nucleotide sequence ID" value="NZ_BMOL01000017.1"/>
</dbReference>
<evidence type="ECO:0000259" key="1">
    <source>
        <dbReference type="Pfam" id="PF12705"/>
    </source>
</evidence>
<dbReference type="InterPro" id="IPR027417">
    <property type="entry name" value="P-loop_NTPase"/>
</dbReference>
<dbReference type="InterPro" id="IPR038726">
    <property type="entry name" value="PDDEXK_AddAB-type"/>
</dbReference>
<evidence type="ECO:0000313" key="3">
    <source>
        <dbReference type="Proteomes" id="UP000639973"/>
    </source>
</evidence>
<dbReference type="EMBL" id="BMOL01000017">
    <property type="protein sequence ID" value="GGL89953.1"/>
    <property type="molecule type" value="Genomic_DNA"/>
</dbReference>
<organism evidence="2 3">
    <name type="scientific">Deinococcus aerolatus</name>
    <dbReference type="NCBI Taxonomy" id="522487"/>
    <lineage>
        <taxon>Bacteria</taxon>
        <taxon>Thermotogati</taxon>
        <taxon>Deinococcota</taxon>
        <taxon>Deinococci</taxon>
        <taxon>Deinococcales</taxon>
        <taxon>Deinococcaceae</taxon>
        <taxon>Deinococcus</taxon>
    </lineage>
</organism>
<dbReference type="Proteomes" id="UP000639973">
    <property type="component" value="Unassembled WGS sequence"/>
</dbReference>
<accession>A0ABQ2GDS6</accession>
<protein>
    <recommendedName>
        <fullName evidence="1">PD-(D/E)XK endonuclease-like domain-containing protein</fullName>
    </recommendedName>
</protein>
<dbReference type="SUPFAM" id="SSF52540">
    <property type="entry name" value="P-loop containing nucleoside triphosphate hydrolases"/>
    <property type="match status" value="1"/>
</dbReference>
<gene>
    <name evidence="2" type="ORF">GCM10010840_29980</name>
</gene>
<proteinExistence type="predicted"/>
<evidence type="ECO:0000313" key="2">
    <source>
        <dbReference type="EMBL" id="GGL89953.1"/>
    </source>
</evidence>
<dbReference type="Gene3D" id="3.40.50.300">
    <property type="entry name" value="P-loop containing nucleotide triphosphate hydrolases"/>
    <property type="match status" value="1"/>
</dbReference>
<feature type="domain" description="PD-(D/E)XK endonuclease-like" evidence="1">
    <location>
        <begin position="615"/>
        <end position="848"/>
    </location>
</feature>
<keyword evidence="3" id="KW-1185">Reference proteome</keyword>
<sequence length="856" mass="91563">MTTHKTLLLGPLPGPLLTALAARLTPDMTLIVPNVQAGTSVARYLALRPRILTLTQLARSALRRDGWSLLRPGERDRMMQALLDELQLEYLDGLRRRPGTLSVVAGLIGEFQRANVTPAALQAVAGSPRERDVARLYGAYHSKCQADRRYDAAGAEHLAASLSDLPGVHAVAHGFAYLDAAQQALISRVLLPGSAMTLPAGPGAASRTLDTAAALVSAGWAPVQVNGAPSTVGDRVMAAGQGEVAVVGLRRAEYADLTAEVRGVLQVVRDRLEEGVPPEEIAVIVRTEARYVETLADVAAEYRIPLLSGLQRSLLDTGLGRLVQAWLTAHTSGWSYAAVRALLTDPLLEWPPGLERARQLRTRRPAGLSAWDDDLLWLAVPDPTTRAQAAGVVRRLLTWGGVPIRCRVDPELNRLVATLLRHLPQGAAPCEQGAALGSVAAALRAVTLPALLTPSGVRVLNPLGALGRQFRVVAVLGLSSGIFPARRSDHPLVDATTRARWAAQEVIVPDVTALAGVEHALFRGCVAAARDELIVTRPRRDVAGAPLLPSPFWEQLARGTPLDRCRLGSALEREVECPGLRGQVGAALDAARSRRVLTLHSGMLPGGFDVATRTWTLQELQLASICRYRWYAESLLGLTDPERVWADLQRTAVGAALCTGDGQAQAMGAADSALERRAHTLARTRHWRPGRLWAARRLELLGGVRMVYERLSAQGRQFGNARSLPARWAVGGRMLTVRARVDLVELHGRRQVPTVLLRGETVPGARLTPGHVLALSVQAARASAGQSVSVVNGDTLHTLNIVGPQKKVLAEAQEQLAAVVEAIASGDVRPSPVQPRVCGSCPVRAVCRVGQLAVSA</sequence>
<reference evidence="3" key="1">
    <citation type="journal article" date="2019" name="Int. J. Syst. Evol. Microbiol.">
        <title>The Global Catalogue of Microorganisms (GCM) 10K type strain sequencing project: providing services to taxonomists for standard genome sequencing and annotation.</title>
        <authorList>
            <consortium name="The Broad Institute Genomics Platform"/>
            <consortium name="The Broad Institute Genome Sequencing Center for Infectious Disease"/>
            <person name="Wu L."/>
            <person name="Ma J."/>
        </authorList>
    </citation>
    <scope>NUCLEOTIDE SEQUENCE [LARGE SCALE GENOMIC DNA]</scope>
    <source>
        <strain evidence="3">JCM 15442</strain>
    </source>
</reference>
<comment type="caution">
    <text evidence="2">The sequence shown here is derived from an EMBL/GenBank/DDBJ whole genome shotgun (WGS) entry which is preliminary data.</text>
</comment>
<dbReference type="Pfam" id="PF12705">
    <property type="entry name" value="PDDEXK_1"/>
    <property type="match status" value="1"/>
</dbReference>
<name>A0ABQ2GDS6_9DEIO</name>